<protein>
    <submittedName>
        <fullName evidence="3">DUF799 domain-containing protein</fullName>
    </submittedName>
</protein>
<feature type="chain" id="PRO_5045493182" evidence="2">
    <location>
        <begin position="26"/>
        <end position="223"/>
    </location>
</feature>
<dbReference type="Gene3D" id="3.40.50.10610">
    <property type="entry name" value="ABC-type transport auxiliary lipoprotein component"/>
    <property type="match status" value="1"/>
</dbReference>
<keyword evidence="4" id="KW-1185">Reference proteome</keyword>
<reference evidence="3 4" key="1">
    <citation type="submission" date="2024-07" db="EMBL/GenBank/DDBJ databases">
        <title>Uliginosibacterium paludis KCTC:42655.</title>
        <authorList>
            <person name="Kim M.K."/>
        </authorList>
    </citation>
    <scope>NUCLEOTIDE SEQUENCE [LARGE SCALE GENOMIC DNA]</scope>
    <source>
        <strain evidence="3 4">KCTC 42655</strain>
    </source>
</reference>
<gene>
    <name evidence="3" type="ORF">ABVT11_13320</name>
</gene>
<evidence type="ECO:0000256" key="2">
    <source>
        <dbReference type="SAM" id="SignalP"/>
    </source>
</evidence>
<feature type="signal peptide" evidence="2">
    <location>
        <begin position="1"/>
        <end position="25"/>
    </location>
</feature>
<dbReference type="Pfam" id="PF05643">
    <property type="entry name" value="GNA1162-like"/>
    <property type="match status" value="1"/>
</dbReference>
<evidence type="ECO:0000313" key="3">
    <source>
        <dbReference type="EMBL" id="MET1490811.1"/>
    </source>
</evidence>
<sequence length="223" mass="23642">MNLSSLLKWAGVALLALLASGCATRQPYDYSAFRRAQPKSILVLPPVNKSPDILASNSLLAHMSMPLAEAGYYVFPVALVTRTFKENGLNSPDEMHAVSTAKLREIFGADAALYVEITEYGTSYAVIRSDTVVAAKARLLDLRSGETLWEGSARASSGEGQSNNNGLIGALVKAAIDQIVNTIGEKGHEIAGITSQRLLSPGPSGILVGPRSPEYGKDTGNRP</sequence>
<evidence type="ECO:0000256" key="1">
    <source>
        <dbReference type="SAM" id="MobiDB-lite"/>
    </source>
</evidence>
<dbReference type="RefSeq" id="WP_345925829.1">
    <property type="nucleotide sequence ID" value="NZ_JBDIVF010000002.1"/>
</dbReference>
<organism evidence="3 4">
    <name type="scientific">Uliginosibacterium paludis</name>
    <dbReference type="NCBI Taxonomy" id="1615952"/>
    <lineage>
        <taxon>Bacteria</taxon>
        <taxon>Pseudomonadati</taxon>
        <taxon>Pseudomonadota</taxon>
        <taxon>Betaproteobacteria</taxon>
        <taxon>Rhodocyclales</taxon>
        <taxon>Zoogloeaceae</taxon>
        <taxon>Uliginosibacterium</taxon>
    </lineage>
</organism>
<keyword evidence="2" id="KW-0732">Signal</keyword>
<proteinExistence type="predicted"/>
<evidence type="ECO:0000313" key="4">
    <source>
        <dbReference type="Proteomes" id="UP001548590"/>
    </source>
</evidence>
<dbReference type="EMBL" id="JBEWLZ010000007">
    <property type="protein sequence ID" value="MET1490811.1"/>
    <property type="molecule type" value="Genomic_DNA"/>
</dbReference>
<feature type="region of interest" description="Disordered" evidence="1">
    <location>
        <begin position="202"/>
        <end position="223"/>
    </location>
</feature>
<name>A0ABV2CSC2_9RHOO</name>
<dbReference type="InterPro" id="IPR008517">
    <property type="entry name" value="GNA1162-like"/>
</dbReference>
<accession>A0ABV2CSC2</accession>
<comment type="caution">
    <text evidence="3">The sequence shown here is derived from an EMBL/GenBank/DDBJ whole genome shotgun (WGS) entry which is preliminary data.</text>
</comment>
<feature type="compositionally biased region" description="Basic and acidic residues" evidence="1">
    <location>
        <begin position="214"/>
        <end position="223"/>
    </location>
</feature>
<dbReference type="Proteomes" id="UP001548590">
    <property type="component" value="Unassembled WGS sequence"/>
</dbReference>